<proteinExistence type="predicted"/>
<dbReference type="RefSeq" id="WP_146349407.1">
    <property type="nucleotide sequence ID" value="NZ_VOBR01000002.1"/>
</dbReference>
<evidence type="ECO:0000256" key="1">
    <source>
        <dbReference type="ARBA" id="ARBA00001957"/>
    </source>
</evidence>
<keyword evidence="6" id="KW-1185">Reference proteome</keyword>
<dbReference type="PROSITE" id="PS50075">
    <property type="entry name" value="CARRIER"/>
    <property type="match status" value="1"/>
</dbReference>
<keyword evidence="3" id="KW-0597">Phosphoprotein</keyword>
<dbReference type="GO" id="GO:0031177">
    <property type="term" value="F:phosphopantetheine binding"/>
    <property type="evidence" value="ECO:0007669"/>
    <property type="project" value="InterPro"/>
</dbReference>
<dbReference type="PANTHER" id="PTHR45527">
    <property type="entry name" value="NONRIBOSOMAL PEPTIDE SYNTHETASE"/>
    <property type="match status" value="1"/>
</dbReference>
<keyword evidence="2" id="KW-0596">Phosphopantetheine</keyword>
<dbReference type="AlphaFoldDB" id="A0A563F238"/>
<dbReference type="InterPro" id="IPR036736">
    <property type="entry name" value="ACP-like_sf"/>
</dbReference>
<dbReference type="Pfam" id="PF00550">
    <property type="entry name" value="PP-binding"/>
    <property type="match status" value="1"/>
</dbReference>
<name>A0A563F238_9PSEU</name>
<gene>
    <name evidence="5" type="ORF">FKR81_03375</name>
</gene>
<dbReference type="InterPro" id="IPR045851">
    <property type="entry name" value="AMP-bd_C_sf"/>
</dbReference>
<evidence type="ECO:0000256" key="3">
    <source>
        <dbReference type="ARBA" id="ARBA00022553"/>
    </source>
</evidence>
<feature type="domain" description="Carrier" evidence="4">
    <location>
        <begin position="91"/>
        <end position="166"/>
    </location>
</feature>
<comment type="caution">
    <text evidence="5">The sequence shown here is derived from an EMBL/GenBank/DDBJ whole genome shotgun (WGS) entry which is preliminary data.</text>
</comment>
<dbReference type="PANTHER" id="PTHR45527:SF1">
    <property type="entry name" value="FATTY ACID SYNTHASE"/>
    <property type="match status" value="1"/>
</dbReference>
<evidence type="ECO:0000256" key="2">
    <source>
        <dbReference type="ARBA" id="ARBA00022450"/>
    </source>
</evidence>
<sequence>MTQTLDIERELCGHAAVGEAAVTVDGDRVVAFVVPAGGGLSLRELRAELGTEPDEFVVLTALPLAEDGQPDWAELSRSRKDLTRRRMPYTAPRTDTERYLAALWEDLIGVEDIGADDDFFTLGGHSLLAVRIRMRLQRDHGVTVAPEALFENSVLSEQAAVVDRTREA</sequence>
<dbReference type="GO" id="GO:0043041">
    <property type="term" value="P:amino acid activation for nonribosomal peptide biosynthetic process"/>
    <property type="evidence" value="ECO:0007669"/>
    <property type="project" value="TreeGrafter"/>
</dbReference>
<dbReference type="Gene3D" id="1.10.1200.10">
    <property type="entry name" value="ACP-like"/>
    <property type="match status" value="1"/>
</dbReference>
<reference evidence="5 6" key="1">
    <citation type="submission" date="2019-07" db="EMBL/GenBank/DDBJ databases">
        <title>Lentzea xizangensis sp. nov., isolated from Qinghai-Tibetan Plateau Soils.</title>
        <authorList>
            <person name="Huang J."/>
        </authorList>
    </citation>
    <scope>NUCLEOTIDE SEQUENCE [LARGE SCALE GENOMIC DNA]</scope>
    <source>
        <strain evidence="5 6">FXJ1.1311</strain>
    </source>
</reference>
<dbReference type="InterPro" id="IPR020806">
    <property type="entry name" value="PKS_PP-bd"/>
</dbReference>
<accession>A0A563F238</accession>
<dbReference type="GO" id="GO:0044550">
    <property type="term" value="P:secondary metabolite biosynthetic process"/>
    <property type="evidence" value="ECO:0007669"/>
    <property type="project" value="TreeGrafter"/>
</dbReference>
<evidence type="ECO:0000313" key="5">
    <source>
        <dbReference type="EMBL" id="TWP53811.1"/>
    </source>
</evidence>
<evidence type="ECO:0000259" key="4">
    <source>
        <dbReference type="PROSITE" id="PS50075"/>
    </source>
</evidence>
<dbReference type="InterPro" id="IPR009081">
    <property type="entry name" value="PP-bd_ACP"/>
</dbReference>
<comment type="cofactor">
    <cofactor evidence="1">
        <name>pantetheine 4'-phosphate</name>
        <dbReference type="ChEBI" id="CHEBI:47942"/>
    </cofactor>
</comment>
<protein>
    <recommendedName>
        <fullName evidence="4">Carrier domain-containing protein</fullName>
    </recommendedName>
</protein>
<organism evidence="5 6">
    <name type="scientific">Lentzea tibetensis</name>
    <dbReference type="NCBI Taxonomy" id="2591470"/>
    <lineage>
        <taxon>Bacteria</taxon>
        <taxon>Bacillati</taxon>
        <taxon>Actinomycetota</taxon>
        <taxon>Actinomycetes</taxon>
        <taxon>Pseudonocardiales</taxon>
        <taxon>Pseudonocardiaceae</taxon>
        <taxon>Lentzea</taxon>
    </lineage>
</organism>
<dbReference type="Gene3D" id="3.30.300.30">
    <property type="match status" value="1"/>
</dbReference>
<evidence type="ECO:0000313" key="6">
    <source>
        <dbReference type="Proteomes" id="UP000316639"/>
    </source>
</evidence>
<dbReference type="SUPFAM" id="SSF56801">
    <property type="entry name" value="Acetyl-CoA synthetase-like"/>
    <property type="match status" value="1"/>
</dbReference>
<dbReference type="PROSITE" id="PS00012">
    <property type="entry name" value="PHOSPHOPANTETHEINE"/>
    <property type="match status" value="1"/>
</dbReference>
<dbReference type="OrthoDB" id="2472181at2"/>
<dbReference type="SUPFAM" id="SSF47336">
    <property type="entry name" value="ACP-like"/>
    <property type="match status" value="1"/>
</dbReference>
<dbReference type="InterPro" id="IPR006162">
    <property type="entry name" value="Ppantetheine_attach_site"/>
</dbReference>
<dbReference type="SMART" id="SM00823">
    <property type="entry name" value="PKS_PP"/>
    <property type="match status" value="1"/>
</dbReference>
<dbReference type="EMBL" id="VOBR01000002">
    <property type="protein sequence ID" value="TWP53811.1"/>
    <property type="molecule type" value="Genomic_DNA"/>
</dbReference>
<dbReference type="FunFam" id="1.10.1200.10:FF:000005">
    <property type="entry name" value="Nonribosomal peptide synthetase 1"/>
    <property type="match status" value="1"/>
</dbReference>
<dbReference type="GO" id="GO:0005737">
    <property type="term" value="C:cytoplasm"/>
    <property type="evidence" value="ECO:0007669"/>
    <property type="project" value="TreeGrafter"/>
</dbReference>
<dbReference type="Proteomes" id="UP000316639">
    <property type="component" value="Unassembled WGS sequence"/>
</dbReference>